<feature type="domain" description="HECT" evidence="7">
    <location>
        <begin position="755"/>
        <end position="1089"/>
    </location>
</feature>
<dbReference type="PROSITE" id="PS50096">
    <property type="entry name" value="IQ"/>
    <property type="match status" value="1"/>
</dbReference>
<reference evidence="8 9" key="1">
    <citation type="submission" date="2022-12" db="EMBL/GenBank/DDBJ databases">
        <title>Chromosome-level genome of Tegillarca granosa.</title>
        <authorList>
            <person name="Kim J."/>
        </authorList>
    </citation>
    <scope>NUCLEOTIDE SEQUENCE [LARGE SCALE GENOMIC DNA]</scope>
    <source>
        <strain evidence="8">Teg-2019</strain>
        <tissue evidence="8">Adductor muscle</tissue>
    </source>
</reference>
<sequence length="1089" mass="125381">MVKVVTIKKFPRPNTEKGLRLNVVKIKVRILNMRNSRRKIHSSMRNCTFPVVNESSNNNHQHPHIKMFSKVDAKKKNTFLEQTKLAREERAHERKREEAAIVIQAVVRGFLSRRRLKNEIRIEVQNLLRIPPDLEQEYKPELKPALEVYMTIRKFFFEFSETNDKQTFEFLCKYLLASMDTDVMKVCYVSLSLLKSYVLSWIQQIKDILWRCCTYLKQLKPENHCEMQTIMVYLRMLITFTNTSTWKILKNKKGEALAPGMNQLCNNIMGHLNTKGLYPVLKTLLIKGLARSKPAFNRASLTAIITVSLRPLIAANFSENLLNVFTLHILSVPALLYHISITAQDCMNILVSHRIFKHCLDLLTNEQSTRIIFNSLEGNYALCLLANLVHLGYTELEVVIIRLLESCKQYVQGKKSNMTHWHPVLGWFSQKTDQSLHAAMPYVVKQLQLLWCEKMIRLVFSELLCYVQADAEKQNGKQTSPSKNIIKKAFEKASTKNSIVKIKLESSVATSTCLPCSLYQITINTLSQLRLDILGGLSYNDVLLPILWKFLCDMGPNCGLKNFTEILQQIPNSTLHPVFSLLTVFCESASHYITTLDDIEMYEQQKVFKMEDYVKMSEFLNLFVFRIIWNNLMDIQTAASSDVFSATHGLLMILYERDCRRSYAPKDHWLIRDVKPNAFITELERGRKTSVFLMQKVPHIITFTERVKLFRRNITKEKEVLGLTESACASPQSTLITVHRGRIVEDGYRQLAQLPSRAMKGVIRVKFVNEQGLDEAGIDQDGVFKEFLEETITKVFDPSLNLFKVTTEQKLYPSSTSHIQENHLTLFEFVGKMLAKAVYEGIVVETPFAPFFLTQILGHQQSATYSSLDELPSLDPDLAKSLSYIKHYDGDVSDIELTFSCDEDCMGRIETHELVPGGKAISITNENKIRYVHLMAHFRMYRQIKDQTSAFIRGFKTVINPDWLLMFSAPELQKLISGDNTDLDIQDLRRHTQYYGGYHNNHKVINWLWDILENSFTPQERGLFLKDTGDTVGSVLKGFFNIKKKDPVGRLPTSSTCFNLLKLPNYQKKGTLKDKLRYAINSNTGFELS</sequence>
<evidence type="ECO:0000313" key="8">
    <source>
        <dbReference type="EMBL" id="KAJ8312345.1"/>
    </source>
</evidence>
<dbReference type="SMART" id="SM00015">
    <property type="entry name" value="IQ"/>
    <property type="match status" value="1"/>
</dbReference>
<dbReference type="PROSITE" id="PS50237">
    <property type="entry name" value="HECT"/>
    <property type="match status" value="1"/>
</dbReference>
<dbReference type="EC" id="2.3.2.26" evidence="3"/>
<dbReference type="Pfam" id="PF00632">
    <property type="entry name" value="HECT"/>
    <property type="match status" value="1"/>
</dbReference>
<keyword evidence="4" id="KW-0808">Transferase</keyword>
<evidence type="ECO:0000256" key="2">
    <source>
        <dbReference type="ARBA" id="ARBA00004906"/>
    </source>
</evidence>
<dbReference type="InterPro" id="IPR000569">
    <property type="entry name" value="HECT_dom"/>
</dbReference>
<comment type="catalytic activity">
    <reaction evidence="1">
        <text>S-ubiquitinyl-[E2 ubiquitin-conjugating enzyme]-L-cysteine + [acceptor protein]-L-lysine = [E2 ubiquitin-conjugating enzyme]-L-cysteine + N(6)-ubiquitinyl-[acceptor protein]-L-lysine.</text>
        <dbReference type="EC" id="2.3.2.26"/>
    </reaction>
</comment>
<dbReference type="InterPro" id="IPR000048">
    <property type="entry name" value="IQ_motif_EF-hand-BS"/>
</dbReference>
<accession>A0ABQ9F9T5</accession>
<dbReference type="PANTHER" id="PTHR45700">
    <property type="entry name" value="UBIQUITIN-PROTEIN LIGASE E3C"/>
    <property type="match status" value="1"/>
</dbReference>
<dbReference type="CDD" id="cd00078">
    <property type="entry name" value="HECTc"/>
    <property type="match status" value="1"/>
</dbReference>
<comment type="pathway">
    <text evidence="2">Protein modification; protein ubiquitination.</text>
</comment>
<evidence type="ECO:0000259" key="7">
    <source>
        <dbReference type="PROSITE" id="PS50237"/>
    </source>
</evidence>
<dbReference type="SUPFAM" id="SSF56204">
    <property type="entry name" value="Hect, E3 ligase catalytic domain"/>
    <property type="match status" value="1"/>
</dbReference>
<evidence type="ECO:0000256" key="1">
    <source>
        <dbReference type="ARBA" id="ARBA00000885"/>
    </source>
</evidence>
<dbReference type="SMART" id="SM00119">
    <property type="entry name" value="HECTc"/>
    <property type="match status" value="1"/>
</dbReference>
<comment type="caution">
    <text evidence="8">The sequence shown here is derived from an EMBL/GenBank/DDBJ whole genome shotgun (WGS) entry which is preliminary data.</text>
</comment>
<name>A0ABQ9F9T5_TEGGR</name>
<dbReference type="Gene3D" id="3.30.2410.10">
    <property type="entry name" value="Hect, E3 ligase catalytic domain"/>
    <property type="match status" value="1"/>
</dbReference>
<evidence type="ECO:0000256" key="5">
    <source>
        <dbReference type="ARBA" id="ARBA00022786"/>
    </source>
</evidence>
<feature type="active site" description="Glycyl thioester intermediate" evidence="6">
    <location>
        <position position="1057"/>
    </location>
</feature>
<dbReference type="Pfam" id="PF00612">
    <property type="entry name" value="IQ"/>
    <property type="match status" value="1"/>
</dbReference>
<evidence type="ECO:0000256" key="3">
    <source>
        <dbReference type="ARBA" id="ARBA00012485"/>
    </source>
</evidence>
<dbReference type="PANTHER" id="PTHR45700:SF3">
    <property type="entry name" value="UBIQUITIN-PROTEIN LIGASE E3B"/>
    <property type="match status" value="1"/>
</dbReference>
<dbReference type="Proteomes" id="UP001217089">
    <property type="component" value="Unassembled WGS sequence"/>
</dbReference>
<evidence type="ECO:0000256" key="4">
    <source>
        <dbReference type="ARBA" id="ARBA00022679"/>
    </source>
</evidence>
<dbReference type="EMBL" id="JARBDR010000440">
    <property type="protein sequence ID" value="KAJ8312345.1"/>
    <property type="molecule type" value="Genomic_DNA"/>
</dbReference>
<keyword evidence="5 6" id="KW-0833">Ubl conjugation pathway</keyword>
<gene>
    <name evidence="8" type="ORF">KUTeg_009718</name>
</gene>
<dbReference type="Gene3D" id="3.30.2160.10">
    <property type="entry name" value="Hect, E3 ligase catalytic domain"/>
    <property type="match status" value="1"/>
</dbReference>
<keyword evidence="9" id="KW-1185">Reference proteome</keyword>
<organism evidence="8 9">
    <name type="scientific">Tegillarca granosa</name>
    <name type="common">Malaysian cockle</name>
    <name type="synonym">Anadara granosa</name>
    <dbReference type="NCBI Taxonomy" id="220873"/>
    <lineage>
        <taxon>Eukaryota</taxon>
        <taxon>Metazoa</taxon>
        <taxon>Spiralia</taxon>
        <taxon>Lophotrochozoa</taxon>
        <taxon>Mollusca</taxon>
        <taxon>Bivalvia</taxon>
        <taxon>Autobranchia</taxon>
        <taxon>Pteriomorphia</taxon>
        <taxon>Arcoida</taxon>
        <taxon>Arcoidea</taxon>
        <taxon>Arcidae</taxon>
        <taxon>Tegillarca</taxon>
    </lineage>
</organism>
<dbReference type="InterPro" id="IPR044611">
    <property type="entry name" value="E3A/B/C-like"/>
</dbReference>
<proteinExistence type="predicted"/>
<protein>
    <recommendedName>
        <fullName evidence="3">HECT-type E3 ubiquitin transferase</fullName>
        <ecNumber evidence="3">2.3.2.26</ecNumber>
    </recommendedName>
</protein>
<evidence type="ECO:0000256" key="6">
    <source>
        <dbReference type="PROSITE-ProRule" id="PRU00104"/>
    </source>
</evidence>
<dbReference type="CDD" id="cd23767">
    <property type="entry name" value="IQCD"/>
    <property type="match status" value="1"/>
</dbReference>
<dbReference type="Gene3D" id="3.90.1750.10">
    <property type="entry name" value="Hect, E3 ligase catalytic domains"/>
    <property type="match status" value="1"/>
</dbReference>
<dbReference type="InterPro" id="IPR035983">
    <property type="entry name" value="Hect_E3_ubiquitin_ligase"/>
</dbReference>
<evidence type="ECO:0000313" key="9">
    <source>
        <dbReference type="Proteomes" id="UP001217089"/>
    </source>
</evidence>